<evidence type="ECO:0000313" key="5">
    <source>
        <dbReference type="EMBL" id="KEJ93042.1"/>
    </source>
</evidence>
<dbReference type="Pfam" id="PF00005">
    <property type="entry name" value="ABC_tran"/>
    <property type="match status" value="1"/>
</dbReference>
<dbReference type="Proteomes" id="UP000027665">
    <property type="component" value="Unassembled WGS sequence"/>
</dbReference>
<evidence type="ECO:0000256" key="1">
    <source>
        <dbReference type="ARBA" id="ARBA00022448"/>
    </source>
</evidence>
<sequence>MSAIVEFRKKLGSFSLDVSFEAGGEVLALLGGSGCGKSMTLKCIAGIVTPDEGRIIVNGVTFYDSAAKINLKPQRRHVGLLFQNYALFPNMTTRQNIMTVFEHGAGRRENKEERYKEIAERFFISGLEDHYPSQLSGGQQQRVALARIMASDPTVIMLDEPLSALDSFLHWQLEQKLARVLRQYRGTTLYVSHNRDEVYRLCDRVCVINQGVSEPVKDVAEFFGAPPTLAAAILSGCKNFSRAEASGAHTIHAKDWNMEFSCARGVTKEIRYVGVRAHYLIPVPESERDKNTIEAEILEVKDDVFSGVINVRPRGADSESNFSMVRVETSKETAARYHEGETIYLKVAEGDVMPLLA</sequence>
<keyword evidence="3" id="KW-0067">ATP-binding</keyword>
<organism evidence="5 6">
    <name type="scientific">Synergistes jonesii</name>
    <dbReference type="NCBI Taxonomy" id="2754"/>
    <lineage>
        <taxon>Bacteria</taxon>
        <taxon>Thermotogati</taxon>
        <taxon>Synergistota</taxon>
        <taxon>Synergistia</taxon>
        <taxon>Synergistales</taxon>
        <taxon>Synergistaceae</taxon>
        <taxon>Synergistes</taxon>
    </lineage>
</organism>
<dbReference type="PANTHER" id="PTHR42781:SF4">
    <property type="entry name" value="SPERMIDINE_PUTRESCINE IMPORT ATP-BINDING PROTEIN POTA"/>
    <property type="match status" value="1"/>
</dbReference>
<evidence type="ECO:0000259" key="4">
    <source>
        <dbReference type="PROSITE" id="PS50893"/>
    </source>
</evidence>
<comment type="caution">
    <text evidence="5">The sequence shown here is derived from an EMBL/GenBank/DDBJ whole genome shotgun (WGS) entry which is preliminary data.</text>
</comment>
<accession>A0A073J5R0</accession>
<dbReference type="InterPro" id="IPR017871">
    <property type="entry name" value="ABC_transporter-like_CS"/>
</dbReference>
<dbReference type="PANTHER" id="PTHR42781">
    <property type="entry name" value="SPERMIDINE/PUTRESCINE IMPORT ATP-BINDING PROTEIN POTA"/>
    <property type="match status" value="1"/>
</dbReference>
<dbReference type="InterPro" id="IPR003593">
    <property type="entry name" value="AAA+_ATPase"/>
</dbReference>
<dbReference type="STRING" id="2754.EH55_12095"/>
<reference evidence="5 6" key="1">
    <citation type="submission" date="2014-04" db="EMBL/GenBank/DDBJ databases">
        <title>Draft Genome Sequence of Synergistes jonesii.</title>
        <authorList>
            <person name="Coil D.A."/>
            <person name="Eisen J.A."/>
            <person name="Holland-Moritz H.E."/>
        </authorList>
    </citation>
    <scope>NUCLEOTIDE SEQUENCE [LARGE SCALE GENOMIC DNA]</scope>
    <source>
        <strain evidence="5 6">78-1</strain>
    </source>
</reference>
<dbReference type="GO" id="GO:0005524">
    <property type="term" value="F:ATP binding"/>
    <property type="evidence" value="ECO:0007669"/>
    <property type="project" value="UniProtKB-KW"/>
</dbReference>
<keyword evidence="1" id="KW-0813">Transport</keyword>
<dbReference type="PROSITE" id="PS00211">
    <property type="entry name" value="ABC_TRANSPORTER_1"/>
    <property type="match status" value="1"/>
</dbReference>
<dbReference type="SUPFAM" id="SSF52540">
    <property type="entry name" value="P-loop containing nucleoside triphosphate hydrolases"/>
    <property type="match status" value="1"/>
</dbReference>
<name>A0A073J5R0_9BACT</name>
<dbReference type="EMBL" id="JMKI01000006">
    <property type="protein sequence ID" value="KEJ93042.1"/>
    <property type="molecule type" value="Genomic_DNA"/>
</dbReference>
<gene>
    <name evidence="5" type="ORF">EH55_12095</name>
</gene>
<evidence type="ECO:0000256" key="3">
    <source>
        <dbReference type="ARBA" id="ARBA00022840"/>
    </source>
</evidence>
<dbReference type="OrthoDB" id="9802264at2"/>
<keyword evidence="6" id="KW-1185">Reference proteome</keyword>
<dbReference type="SMART" id="SM00382">
    <property type="entry name" value="AAA"/>
    <property type="match status" value="1"/>
</dbReference>
<proteinExistence type="predicted"/>
<evidence type="ECO:0000256" key="2">
    <source>
        <dbReference type="ARBA" id="ARBA00022741"/>
    </source>
</evidence>
<dbReference type="PROSITE" id="PS50893">
    <property type="entry name" value="ABC_TRANSPORTER_2"/>
    <property type="match status" value="1"/>
</dbReference>
<dbReference type="eggNOG" id="COG3842">
    <property type="taxonomic scope" value="Bacteria"/>
</dbReference>
<dbReference type="InterPro" id="IPR003439">
    <property type="entry name" value="ABC_transporter-like_ATP-bd"/>
</dbReference>
<dbReference type="InterPro" id="IPR027417">
    <property type="entry name" value="P-loop_NTPase"/>
</dbReference>
<keyword evidence="2" id="KW-0547">Nucleotide-binding</keyword>
<dbReference type="GO" id="GO:0016887">
    <property type="term" value="F:ATP hydrolysis activity"/>
    <property type="evidence" value="ECO:0007669"/>
    <property type="project" value="InterPro"/>
</dbReference>
<feature type="domain" description="ABC transporter" evidence="4">
    <location>
        <begin position="2"/>
        <end position="235"/>
    </location>
</feature>
<protein>
    <submittedName>
        <fullName evidence="5">ABC transporter</fullName>
    </submittedName>
</protein>
<evidence type="ECO:0000313" key="6">
    <source>
        <dbReference type="Proteomes" id="UP000027665"/>
    </source>
</evidence>
<dbReference type="RefSeq" id="WP_037974396.1">
    <property type="nucleotide sequence ID" value="NZ_JMKI01000006.1"/>
</dbReference>
<dbReference type="GeneID" id="90982707"/>
<dbReference type="AlphaFoldDB" id="A0A073J5R0"/>
<dbReference type="Gene3D" id="3.40.50.300">
    <property type="entry name" value="P-loop containing nucleotide triphosphate hydrolases"/>
    <property type="match status" value="1"/>
</dbReference>
<dbReference type="InterPro" id="IPR050093">
    <property type="entry name" value="ABC_SmlMolc_Importer"/>
</dbReference>